<evidence type="ECO:0000313" key="2">
    <source>
        <dbReference type="EMBL" id="MVT07635.1"/>
    </source>
</evidence>
<evidence type="ECO:0000256" key="1">
    <source>
        <dbReference type="SAM" id="SignalP"/>
    </source>
</evidence>
<comment type="caution">
    <text evidence="2">The sequence shown here is derived from an EMBL/GenBank/DDBJ whole genome shotgun (WGS) entry which is preliminary data.</text>
</comment>
<proteinExistence type="predicted"/>
<keyword evidence="3" id="KW-1185">Reference proteome</keyword>
<accession>A0A7K1U0W5</accession>
<dbReference type="EMBL" id="WRXN01000001">
    <property type="protein sequence ID" value="MVT07635.1"/>
    <property type="molecule type" value="Genomic_DNA"/>
</dbReference>
<dbReference type="SUPFAM" id="SSF49478">
    <property type="entry name" value="Cna protein B-type domain"/>
    <property type="match status" value="1"/>
</dbReference>
<dbReference type="Gene3D" id="2.60.40.1120">
    <property type="entry name" value="Carboxypeptidase-like, regulatory domain"/>
    <property type="match status" value="1"/>
</dbReference>
<dbReference type="AlphaFoldDB" id="A0A7K1U0W5"/>
<keyword evidence="1" id="KW-0732">Signal</keyword>
<sequence length="873" mass="98949">MERQNAHITHRAIRYLLCMLICVMAMASVSRAGPEDPEYDETSIYLMVQDIGGIEVTALINGENLYLPVADLFEFLKIRNTLSVNRDSVTGTFIRQEAAYLVDYTQQRILYEGKVFKLQPQDIIRTNSNLYLKLPYFDQVFGLSGKFNFRSLSATITSKVELPAIRERRLEEMRRNISRLKGELKADTSFGSKRPLFHFGMADWSVIATQRINSTNDTRVNLSLGGIVAGGETTVSLNYNNYYSSSNLPDIYKESGISHPFDERLQFYRWRYVNNDWKAVRQILAGKIYANSTSTIYAPIVGMQLTNTPSTFRRSYGSYTLSNYTNPGWTVELYINGILVDYTVADAAGFYTFQVPLVYGNTQVRLRFYSPWGEERSSEMLMNVPFNFLPAGTFEYTVSGGIVQDGHQTKFARTEGNYGVNRYLALGAGTEYLSSIVRDNHMPFVTASLRLANNLLLSGEYTHGVRGNGIFSYRHRSQLEVEARYTRYKRGQQAINFNYLEERRLTLARPFTTKTFSLFTRVMLNQIILPGTRYTTAEGMVSGALGGIGANFSTYGLFAKDQRPYVYSTLSLSIPVPSQRALITPQVQYEYNKSRVISIRCEIGKYIFYRGYLNLFYEQNYRSDINNIGLSLRYDLSFGQIAISALRGNRNSTLVQAVRGGFIYDAGTHFFTANNRINTGTGGIVLQPFLDLNSNGRWDKGEIKVSGIKVNINTGRIITDDRDTTVRILELTPYTTYYVDLGRSNFDNIAWKLAWSSMNVTIDPHRLKPIQVPVLVMGEVSGKVYLQTKDERKEMARVTVCFYRKNGSLAAKTLSQADGYFSFLGLAPGRYTARIDADQLQKLRLKAEPASIPFSIKPKMDGDIVEGLEFVLH</sequence>
<organism evidence="2 3">
    <name type="scientific">Chitinophaga tropicalis</name>
    <dbReference type="NCBI Taxonomy" id="2683588"/>
    <lineage>
        <taxon>Bacteria</taxon>
        <taxon>Pseudomonadati</taxon>
        <taxon>Bacteroidota</taxon>
        <taxon>Chitinophagia</taxon>
        <taxon>Chitinophagales</taxon>
        <taxon>Chitinophagaceae</taxon>
        <taxon>Chitinophaga</taxon>
    </lineage>
</organism>
<evidence type="ECO:0000313" key="3">
    <source>
        <dbReference type="Proteomes" id="UP000461730"/>
    </source>
</evidence>
<feature type="chain" id="PRO_5029863255" description="Carboxypeptidase regulatory-like domain-containing protein" evidence="1">
    <location>
        <begin position="28"/>
        <end position="873"/>
    </location>
</feature>
<gene>
    <name evidence="2" type="ORF">GO493_05125</name>
</gene>
<name>A0A7K1U0W5_9BACT</name>
<reference evidence="2 3" key="1">
    <citation type="submission" date="2019-12" db="EMBL/GenBank/DDBJ databases">
        <title>Chitinophaga sp. strain ysch24 (GDMCC 1.1355), whole genome shotgun sequence.</title>
        <authorList>
            <person name="Zhang X."/>
        </authorList>
    </citation>
    <scope>NUCLEOTIDE SEQUENCE [LARGE SCALE GENOMIC DNA]</scope>
    <source>
        <strain evidence="3">ysch24</strain>
    </source>
</reference>
<dbReference type="Proteomes" id="UP000461730">
    <property type="component" value="Unassembled WGS sequence"/>
</dbReference>
<dbReference type="RefSeq" id="WP_157305019.1">
    <property type="nucleotide sequence ID" value="NZ_WRXN01000001.1"/>
</dbReference>
<protein>
    <recommendedName>
        <fullName evidence="4">Carboxypeptidase regulatory-like domain-containing protein</fullName>
    </recommendedName>
</protein>
<evidence type="ECO:0008006" key="4">
    <source>
        <dbReference type="Google" id="ProtNLM"/>
    </source>
</evidence>
<feature type="signal peptide" evidence="1">
    <location>
        <begin position="1"/>
        <end position="27"/>
    </location>
</feature>